<dbReference type="OrthoDB" id="2690473at2759"/>
<feature type="non-terminal residue" evidence="3">
    <location>
        <position position="1"/>
    </location>
</feature>
<keyword evidence="2" id="KW-1133">Transmembrane helix</keyword>
<gene>
    <name evidence="3" type="ORF">BJ212DRAFT_1364840</name>
</gene>
<feature type="compositionally biased region" description="Basic and acidic residues" evidence="1">
    <location>
        <begin position="690"/>
        <end position="710"/>
    </location>
</feature>
<dbReference type="RefSeq" id="XP_041191606.1">
    <property type="nucleotide sequence ID" value="XM_041336048.1"/>
</dbReference>
<dbReference type="AlphaFoldDB" id="A0A9P7JCB1"/>
<dbReference type="EMBL" id="JABBWG010000022">
    <property type="protein sequence ID" value="KAG1813970.1"/>
    <property type="molecule type" value="Genomic_DNA"/>
</dbReference>
<organism evidence="3 4">
    <name type="scientific">Suillus subaureus</name>
    <dbReference type="NCBI Taxonomy" id="48587"/>
    <lineage>
        <taxon>Eukaryota</taxon>
        <taxon>Fungi</taxon>
        <taxon>Dikarya</taxon>
        <taxon>Basidiomycota</taxon>
        <taxon>Agaricomycotina</taxon>
        <taxon>Agaricomycetes</taxon>
        <taxon>Agaricomycetidae</taxon>
        <taxon>Boletales</taxon>
        <taxon>Suillineae</taxon>
        <taxon>Suillaceae</taxon>
        <taxon>Suillus</taxon>
    </lineage>
</organism>
<feature type="region of interest" description="Disordered" evidence="1">
    <location>
        <begin position="685"/>
        <end position="733"/>
    </location>
</feature>
<feature type="compositionally biased region" description="Low complexity" evidence="1">
    <location>
        <begin position="10"/>
        <end position="19"/>
    </location>
</feature>
<keyword evidence="2" id="KW-0812">Transmembrane</keyword>
<feature type="region of interest" description="Disordered" evidence="1">
    <location>
        <begin position="624"/>
        <end position="651"/>
    </location>
</feature>
<dbReference type="GeneID" id="64630065"/>
<evidence type="ECO:0000313" key="4">
    <source>
        <dbReference type="Proteomes" id="UP000807769"/>
    </source>
</evidence>
<feature type="region of interest" description="Disordered" evidence="1">
    <location>
        <begin position="1"/>
        <end position="260"/>
    </location>
</feature>
<evidence type="ECO:0000313" key="3">
    <source>
        <dbReference type="EMBL" id="KAG1813970.1"/>
    </source>
</evidence>
<feature type="compositionally biased region" description="Acidic residues" evidence="1">
    <location>
        <begin position="458"/>
        <end position="471"/>
    </location>
</feature>
<proteinExistence type="predicted"/>
<sequence length="733" mass="75632">TTSAIVGNHTTTSSTSSSSADKETSSRVSSSTTSAIVGNPTTTSSTSSSSVDNETSSRASSSTTSAIVGNPTTTYSTSSSSTDKLSTTSDTNLSTPLPSEQTSSQQSTSSTTFTTSHITTPGQRTSSQQSTLPTTPTTSQTTTPGQRTSSQRTTLPTTSTTSYTTTPGQRASSQQSTSLSTLPTSGNASPTSGTTSSTNRGGTSSSSSSIQGPATSPKTVPGAQSSHALQSPSGSSVNTPIPTGNGLTTPSRSPVGNPSSTYLNSLLTGVAKNVMSTTSPIPPSGDTFSSIIYTSIGTSTIIAYSPSGSTSVLVTLTSTSTSVIRTTTPVPTSGARSNEAPIIGGIVGGVLALLLLCIAACYFIRRRQRSRTHQQLYDSDPTATRPPAEATTMRENHPYSLTYSSVAGGQGASESRGDLYHTANSFSSSAFPHPSVSSSPHNFSRSLSGSALHKIDTESNDGDISSDNESEGTERNFASAQSFYASNDGQSSLSGGIGIAIGSHSSMDLHSYHTAATTLVAGAHAIVDNDDSPGPSPSAFPIPPVNPFLDGVRVVDLSDFVASRASQSRQVVSALSEDATPPPVKIRRFSEQQESWAAAVAAASPVDRDAPTSIATQSLNALMEDENDDDPSSKDLQTPTQSRPPVAPFNDSYFINPLLRETSQEGFSGDSGDSDSHETVSIMYPYPFESRGKGKGKEYLSADLKDDPKNNRLSNASSGLVFPENPSQCGLAI</sequence>
<feature type="compositionally biased region" description="Polar residues" evidence="1">
    <location>
        <begin position="634"/>
        <end position="643"/>
    </location>
</feature>
<keyword evidence="4" id="KW-1185">Reference proteome</keyword>
<keyword evidence="2" id="KW-0472">Membrane</keyword>
<feature type="transmembrane region" description="Helical" evidence="2">
    <location>
        <begin position="342"/>
        <end position="364"/>
    </location>
</feature>
<dbReference type="Proteomes" id="UP000807769">
    <property type="component" value="Unassembled WGS sequence"/>
</dbReference>
<name>A0A9P7JCB1_9AGAM</name>
<evidence type="ECO:0008006" key="5">
    <source>
        <dbReference type="Google" id="ProtNLM"/>
    </source>
</evidence>
<feature type="compositionally biased region" description="Low complexity" evidence="1">
    <location>
        <begin position="41"/>
        <end position="217"/>
    </location>
</feature>
<feature type="region of interest" description="Disordered" evidence="1">
    <location>
        <begin position="372"/>
        <end position="419"/>
    </location>
</feature>
<protein>
    <recommendedName>
        <fullName evidence="5">REJ domain-containing protein</fullName>
    </recommendedName>
</protein>
<feature type="region of interest" description="Disordered" evidence="1">
    <location>
        <begin position="455"/>
        <end position="474"/>
    </location>
</feature>
<feature type="compositionally biased region" description="Polar residues" evidence="1">
    <location>
        <begin position="222"/>
        <end position="260"/>
    </location>
</feature>
<evidence type="ECO:0000256" key="1">
    <source>
        <dbReference type="SAM" id="MobiDB-lite"/>
    </source>
</evidence>
<evidence type="ECO:0000256" key="2">
    <source>
        <dbReference type="SAM" id="Phobius"/>
    </source>
</evidence>
<feature type="compositionally biased region" description="Low complexity" evidence="1">
    <location>
        <begin position="381"/>
        <end position="391"/>
    </location>
</feature>
<reference evidence="3" key="1">
    <citation type="journal article" date="2020" name="New Phytol.">
        <title>Comparative genomics reveals dynamic genome evolution in host specialist ectomycorrhizal fungi.</title>
        <authorList>
            <person name="Lofgren L.A."/>
            <person name="Nguyen N.H."/>
            <person name="Vilgalys R."/>
            <person name="Ruytinx J."/>
            <person name="Liao H.L."/>
            <person name="Branco S."/>
            <person name="Kuo A."/>
            <person name="LaButti K."/>
            <person name="Lipzen A."/>
            <person name="Andreopoulos W."/>
            <person name="Pangilinan J."/>
            <person name="Riley R."/>
            <person name="Hundley H."/>
            <person name="Na H."/>
            <person name="Barry K."/>
            <person name="Grigoriev I.V."/>
            <person name="Stajich J.E."/>
            <person name="Kennedy P.G."/>
        </authorList>
    </citation>
    <scope>NUCLEOTIDE SEQUENCE</scope>
    <source>
        <strain evidence="3">MN1</strain>
    </source>
</reference>
<accession>A0A9P7JCB1</accession>
<comment type="caution">
    <text evidence="3">The sequence shown here is derived from an EMBL/GenBank/DDBJ whole genome shotgun (WGS) entry which is preliminary data.</text>
</comment>